<comment type="caution">
    <text evidence="2">The sequence shown here is derived from an EMBL/GenBank/DDBJ whole genome shotgun (WGS) entry which is preliminary data.</text>
</comment>
<reference evidence="2 3" key="1">
    <citation type="submission" date="2018-07" db="EMBL/GenBank/DDBJ databases">
        <title>A high quality draft genome assembly of the barn swallow (H. rustica rustica).</title>
        <authorList>
            <person name="Formenti G."/>
            <person name="Chiara M."/>
            <person name="Poveda L."/>
            <person name="Francoijs K.-J."/>
            <person name="Bonisoli-Alquati A."/>
            <person name="Canova L."/>
            <person name="Gianfranceschi L."/>
            <person name="Horner D.S."/>
            <person name="Saino N."/>
        </authorList>
    </citation>
    <scope>NUCLEOTIDE SEQUENCE [LARGE SCALE GENOMIC DNA]</scope>
    <source>
        <strain evidence="2">Chelidonia</strain>
        <tissue evidence="2">Blood</tissue>
    </source>
</reference>
<evidence type="ECO:0000313" key="2">
    <source>
        <dbReference type="EMBL" id="RMC12147.1"/>
    </source>
</evidence>
<dbReference type="Proteomes" id="UP000269221">
    <property type="component" value="Unassembled WGS sequence"/>
</dbReference>
<dbReference type="AlphaFoldDB" id="A0A3M0KYF7"/>
<name>A0A3M0KYF7_HIRRU</name>
<proteinExistence type="predicted"/>
<sequence>MAAIKENCVKVGHFAASEADCPELSVPPKPISNPKINLCPVELPYPDGNHCVAAALRMEFPHCKQAADLLPAQNGSIVIKSAMKEGDLVVVVACPALYNYGCSSGPLLTLGRGCPSSPSPNPTPCLHSGIKNGSQVLPQGVLGIGYEAQGQHDSSQVNTEAVKQDAGHVRATPRGSALGMRRWRESAARVPAARWLPTPGGPGVTASALGGPDEQPTPRRHHARLAAASGDRGQGRVLSQLTRWARRLAGHLPSVPGVSTAATPSSAVAVPSGTAALALECTLNQGACCNDRR</sequence>
<accession>A0A3M0KYF7</accession>
<protein>
    <submittedName>
        <fullName evidence="2">Uncharacterized protein</fullName>
    </submittedName>
</protein>
<dbReference type="EMBL" id="QRBI01000107">
    <property type="protein sequence ID" value="RMC12147.1"/>
    <property type="molecule type" value="Genomic_DNA"/>
</dbReference>
<organism evidence="2 3">
    <name type="scientific">Hirundo rustica rustica</name>
    <dbReference type="NCBI Taxonomy" id="333673"/>
    <lineage>
        <taxon>Eukaryota</taxon>
        <taxon>Metazoa</taxon>
        <taxon>Chordata</taxon>
        <taxon>Craniata</taxon>
        <taxon>Vertebrata</taxon>
        <taxon>Euteleostomi</taxon>
        <taxon>Archelosauria</taxon>
        <taxon>Archosauria</taxon>
        <taxon>Dinosauria</taxon>
        <taxon>Saurischia</taxon>
        <taxon>Theropoda</taxon>
        <taxon>Coelurosauria</taxon>
        <taxon>Aves</taxon>
        <taxon>Neognathae</taxon>
        <taxon>Neoaves</taxon>
        <taxon>Telluraves</taxon>
        <taxon>Australaves</taxon>
        <taxon>Passeriformes</taxon>
        <taxon>Sylvioidea</taxon>
        <taxon>Hirundinidae</taxon>
        <taxon>Hirundo</taxon>
    </lineage>
</organism>
<feature type="region of interest" description="Disordered" evidence="1">
    <location>
        <begin position="193"/>
        <end position="219"/>
    </location>
</feature>
<evidence type="ECO:0000256" key="1">
    <source>
        <dbReference type="SAM" id="MobiDB-lite"/>
    </source>
</evidence>
<keyword evidence="3" id="KW-1185">Reference proteome</keyword>
<evidence type="ECO:0000313" key="3">
    <source>
        <dbReference type="Proteomes" id="UP000269221"/>
    </source>
</evidence>
<gene>
    <name evidence="2" type="ORF">DUI87_11282</name>
</gene>
<feature type="region of interest" description="Disordered" evidence="1">
    <location>
        <begin position="158"/>
        <end position="177"/>
    </location>
</feature>